<dbReference type="Proteomes" id="UP000306973">
    <property type="component" value="Unassembled WGS sequence"/>
</dbReference>
<dbReference type="RefSeq" id="WP_138182911.1">
    <property type="nucleotide sequence ID" value="NZ_VBUI01000045.1"/>
</dbReference>
<organism evidence="1 2">
    <name type="scientific">Halomonas urmiana</name>
    <dbReference type="NCBI Taxonomy" id="490901"/>
    <lineage>
        <taxon>Bacteria</taxon>
        <taxon>Pseudomonadati</taxon>
        <taxon>Pseudomonadota</taxon>
        <taxon>Gammaproteobacteria</taxon>
        <taxon>Oceanospirillales</taxon>
        <taxon>Halomonadaceae</taxon>
        <taxon>Halomonas</taxon>
    </lineage>
</organism>
<keyword evidence="2" id="KW-1185">Reference proteome</keyword>
<evidence type="ECO:0000313" key="1">
    <source>
        <dbReference type="EMBL" id="TLF45440.1"/>
    </source>
</evidence>
<reference evidence="1 2" key="1">
    <citation type="journal article" date="2007" name="Int. J. Syst. Evol. Microbiol.">
        <title>Halomonas saccharevitans sp. nov., Halomonas arcis sp. nov. and Halomonas subterranea sp. nov., halophilic bacteria isolated from hypersaline environments of China.</title>
        <authorList>
            <person name="Xu X.W."/>
            <person name="Wu Y.H."/>
            <person name="Zhou Z."/>
            <person name="Wang C.S."/>
            <person name="Zhou Y.G."/>
            <person name="Zhang H.B."/>
            <person name="Wang Y."/>
            <person name="Wu M."/>
        </authorList>
    </citation>
    <scope>NUCLEOTIDE SEQUENCE [LARGE SCALE GENOMIC DNA]</scope>
    <source>
        <strain evidence="1 2">TBZ3</strain>
    </source>
</reference>
<accession>A0A5R8M7I3</accession>
<sequence>MNIEELTAKQMRESQTISITGVVIENKLKGVVIIIPCLCVQDSPDNPCPCTDLSKILISKNNIVGDIVPIDKKSIDGESLSLVTIDRNATVLVEHTASVNAENAIAVTHKLSLPKPTFPFPFPTSTGPTFPYPDPKDPEDPEVMYFLGSVIGGLVKKYGPTVAAGVVGAIGGWLTSDDKTCTKETTSATTTNADGSITRTTNIVETCK</sequence>
<comment type="caution">
    <text evidence="1">The sequence shown here is derived from an EMBL/GenBank/DDBJ whole genome shotgun (WGS) entry which is preliminary data.</text>
</comment>
<name>A0A5R8M7I3_9GAMM</name>
<gene>
    <name evidence="1" type="ORF">FEI13_18140</name>
</gene>
<dbReference type="EMBL" id="VBUI01000045">
    <property type="protein sequence ID" value="TLF45440.1"/>
    <property type="molecule type" value="Genomic_DNA"/>
</dbReference>
<proteinExistence type="predicted"/>
<protein>
    <submittedName>
        <fullName evidence="1">Uncharacterized protein</fullName>
    </submittedName>
</protein>
<dbReference type="AlphaFoldDB" id="A0A5R8M7I3"/>
<dbReference type="OrthoDB" id="9971835at2"/>
<evidence type="ECO:0000313" key="2">
    <source>
        <dbReference type="Proteomes" id="UP000306973"/>
    </source>
</evidence>